<accession>A0AAW9Q6X5</accession>
<evidence type="ECO:0000256" key="1">
    <source>
        <dbReference type="SAM" id="SignalP"/>
    </source>
</evidence>
<evidence type="ECO:0000259" key="2">
    <source>
        <dbReference type="Pfam" id="PF06283"/>
    </source>
</evidence>
<keyword evidence="4" id="KW-1185">Reference proteome</keyword>
<dbReference type="EMBL" id="JAZIBG010000003">
    <property type="protein sequence ID" value="MEF7612427.1"/>
    <property type="molecule type" value="Genomic_DNA"/>
</dbReference>
<reference evidence="3 4" key="1">
    <citation type="submission" date="2024-02" db="EMBL/GenBank/DDBJ databases">
        <title>Genome sequence of Aquincola sp. MAHUQ-54.</title>
        <authorList>
            <person name="Huq M.A."/>
        </authorList>
    </citation>
    <scope>NUCLEOTIDE SEQUENCE [LARGE SCALE GENOMIC DNA]</scope>
    <source>
        <strain evidence="3 4">MAHUQ-54</strain>
    </source>
</reference>
<dbReference type="Proteomes" id="UP001336250">
    <property type="component" value="Unassembled WGS sequence"/>
</dbReference>
<proteinExistence type="predicted"/>
<dbReference type="RefSeq" id="WP_332287323.1">
    <property type="nucleotide sequence ID" value="NZ_JAZIBG010000003.1"/>
</dbReference>
<feature type="domain" description="ThuA-like" evidence="2">
    <location>
        <begin position="61"/>
        <end position="288"/>
    </location>
</feature>
<evidence type="ECO:0000313" key="3">
    <source>
        <dbReference type="EMBL" id="MEF7612427.1"/>
    </source>
</evidence>
<dbReference type="Gene3D" id="3.40.50.880">
    <property type="match status" value="1"/>
</dbReference>
<sequence>MVNLVKLSGAVAGVAMMGLSSGAMAQAGNGPKGFFDPIYNVCRGLDPACYSDWGRVRQNKVLIYSRTAGPRHANLGPALPAGLNPTLDPTRNIAQHHLKRLLNDEGIEVDWTEDVTRLNSLNNYKAVIFLSTSRDTMTDHAKTAAGGTQVDAAKTSLRKYIQGGGGFVAIHNAFGTEYNWPWYEGLLGNANFYDHGANQNGDIVFVNKTDVSTAGLPTRVGFKDEWYTLVPFPTNVRFLATVDTETLAVKRATGGHPGHGKFHPVSWCQYYDGGKSWVTTLGHDSNAFLPADQINTAQFKVEGAMAFQKHVVNGIKSVMGLVPFCK</sequence>
<protein>
    <submittedName>
        <fullName evidence="3">ThuA domain-containing protein</fullName>
    </submittedName>
</protein>
<dbReference type="Pfam" id="PF06283">
    <property type="entry name" value="ThuA"/>
    <property type="match status" value="1"/>
</dbReference>
<dbReference type="InterPro" id="IPR029062">
    <property type="entry name" value="Class_I_gatase-like"/>
</dbReference>
<dbReference type="SUPFAM" id="SSF52317">
    <property type="entry name" value="Class I glutamine amidotransferase-like"/>
    <property type="match status" value="1"/>
</dbReference>
<dbReference type="AlphaFoldDB" id="A0AAW9Q6X5"/>
<comment type="caution">
    <text evidence="3">The sequence shown here is derived from an EMBL/GenBank/DDBJ whole genome shotgun (WGS) entry which is preliminary data.</text>
</comment>
<dbReference type="PANTHER" id="PTHR40469:SF2">
    <property type="entry name" value="GALACTOSE-BINDING DOMAIN-LIKE SUPERFAMILY PROTEIN"/>
    <property type="match status" value="1"/>
</dbReference>
<feature type="chain" id="PRO_5043936906" evidence="1">
    <location>
        <begin position="26"/>
        <end position="326"/>
    </location>
</feature>
<gene>
    <name evidence="3" type="ORF">V4F39_00805</name>
</gene>
<keyword evidence="1" id="KW-0732">Signal</keyword>
<feature type="signal peptide" evidence="1">
    <location>
        <begin position="1"/>
        <end position="25"/>
    </location>
</feature>
<name>A0AAW9Q6X5_9BURK</name>
<dbReference type="PANTHER" id="PTHR40469">
    <property type="entry name" value="SECRETED GLYCOSYL HYDROLASE"/>
    <property type="match status" value="1"/>
</dbReference>
<evidence type="ECO:0000313" key="4">
    <source>
        <dbReference type="Proteomes" id="UP001336250"/>
    </source>
</evidence>
<dbReference type="InterPro" id="IPR029010">
    <property type="entry name" value="ThuA-like"/>
</dbReference>
<organism evidence="3 4">
    <name type="scientific">Aquincola agrisoli</name>
    <dbReference type="NCBI Taxonomy" id="3119538"/>
    <lineage>
        <taxon>Bacteria</taxon>
        <taxon>Pseudomonadati</taxon>
        <taxon>Pseudomonadota</taxon>
        <taxon>Betaproteobacteria</taxon>
        <taxon>Burkholderiales</taxon>
        <taxon>Sphaerotilaceae</taxon>
        <taxon>Aquincola</taxon>
    </lineage>
</organism>